<feature type="compositionally biased region" description="Acidic residues" evidence="5">
    <location>
        <begin position="498"/>
        <end position="508"/>
    </location>
</feature>
<keyword evidence="2 4" id="KW-0863">Zinc-finger</keyword>
<dbReference type="Proteomes" id="UP001375240">
    <property type="component" value="Unassembled WGS sequence"/>
</dbReference>
<evidence type="ECO:0000256" key="4">
    <source>
        <dbReference type="PROSITE-ProRule" id="PRU00134"/>
    </source>
</evidence>
<dbReference type="Gene3D" id="6.10.140.2220">
    <property type="match status" value="1"/>
</dbReference>
<feature type="region of interest" description="Disordered" evidence="5">
    <location>
        <begin position="226"/>
        <end position="303"/>
    </location>
</feature>
<dbReference type="PROSITE" id="PS01360">
    <property type="entry name" value="ZF_MYND_1"/>
    <property type="match status" value="1"/>
</dbReference>
<keyword evidence="1" id="KW-0479">Metal-binding</keyword>
<dbReference type="Pfam" id="PF01753">
    <property type="entry name" value="zf-MYND"/>
    <property type="match status" value="1"/>
</dbReference>
<name>A0AAV9V637_9PEZI</name>
<dbReference type="PROSITE" id="PS50865">
    <property type="entry name" value="ZF_MYND_2"/>
    <property type="match status" value="1"/>
</dbReference>
<gene>
    <name evidence="7" type="ORF">TWF696_004190</name>
</gene>
<keyword evidence="8" id="KW-1185">Reference proteome</keyword>
<evidence type="ECO:0000256" key="1">
    <source>
        <dbReference type="ARBA" id="ARBA00022723"/>
    </source>
</evidence>
<proteinExistence type="predicted"/>
<organism evidence="7 8">
    <name type="scientific">Orbilia brochopaga</name>
    <dbReference type="NCBI Taxonomy" id="3140254"/>
    <lineage>
        <taxon>Eukaryota</taxon>
        <taxon>Fungi</taxon>
        <taxon>Dikarya</taxon>
        <taxon>Ascomycota</taxon>
        <taxon>Pezizomycotina</taxon>
        <taxon>Orbiliomycetes</taxon>
        <taxon>Orbiliales</taxon>
        <taxon>Orbiliaceae</taxon>
        <taxon>Orbilia</taxon>
    </lineage>
</organism>
<sequence length="545" mass="60529">MTSTHVAPPPTEDTDVLILQLADPSVGEALLHHHGDFLDAIKARFGATTLSDADQAINHIVRHAPALILAVDSGFASSRHRRLQDTVATAVRNGSAFIMCCDFAATVTPSRFKKMILNAFNLGWEFGRLRTAVYSLYFAPEALINIEKQPAVEHDVEMTAVQLYDVEDESRLYIDEKREGKTREKDAAPIVCERLNDGYVMYVGDVYNISSTKAIILTLMHNVLKEAHGPKRPPPPPPKTSATQSGPTRGILKKERPASESPNFELPTPEQPKVAPLKPDNDATPSPVRHRRERNTAPLNQRGPCLTCGKASTTRACNMCKAVFFCSSACQNIALKTHKETCAANRVSLAQAIALAEDGNPAPLVKELIHIHEPRVAIERLIDAYRLRIEDLHDISGIDAGHYMQSPDHTPPQPPRMEEFITFLRHMQDTVQIVRPHWWDLAAQTECEDLARNHVVRMYIGRKADEGEIVAHYGGEGLMPKALRVLGDVLYGCKVPEPEENTEDDAEDGETKGFGRPKEGEEGEEGEEEDYGEEIDEEVEEPGRR</sequence>
<evidence type="ECO:0000256" key="2">
    <source>
        <dbReference type="ARBA" id="ARBA00022771"/>
    </source>
</evidence>
<feature type="compositionally biased region" description="Basic and acidic residues" evidence="5">
    <location>
        <begin position="509"/>
        <end position="520"/>
    </location>
</feature>
<evidence type="ECO:0000313" key="7">
    <source>
        <dbReference type="EMBL" id="KAK6355064.1"/>
    </source>
</evidence>
<comment type="caution">
    <text evidence="7">The sequence shown here is derived from an EMBL/GenBank/DDBJ whole genome shotgun (WGS) entry which is preliminary data.</text>
</comment>
<protein>
    <recommendedName>
        <fullName evidence="6">MYND-type domain-containing protein</fullName>
    </recommendedName>
</protein>
<dbReference type="AlphaFoldDB" id="A0AAV9V637"/>
<evidence type="ECO:0000313" key="8">
    <source>
        <dbReference type="Proteomes" id="UP001375240"/>
    </source>
</evidence>
<dbReference type="SUPFAM" id="SSF144232">
    <property type="entry name" value="HIT/MYND zinc finger-like"/>
    <property type="match status" value="1"/>
</dbReference>
<feature type="compositionally biased region" description="Acidic residues" evidence="5">
    <location>
        <begin position="521"/>
        <end position="545"/>
    </location>
</feature>
<evidence type="ECO:0000259" key="6">
    <source>
        <dbReference type="PROSITE" id="PS50865"/>
    </source>
</evidence>
<evidence type="ECO:0000256" key="5">
    <source>
        <dbReference type="SAM" id="MobiDB-lite"/>
    </source>
</evidence>
<feature type="domain" description="MYND-type" evidence="6">
    <location>
        <begin position="305"/>
        <end position="342"/>
    </location>
</feature>
<accession>A0AAV9V637</accession>
<dbReference type="EMBL" id="JAVHNQ010000002">
    <property type="protein sequence ID" value="KAK6355064.1"/>
    <property type="molecule type" value="Genomic_DNA"/>
</dbReference>
<keyword evidence="3" id="KW-0862">Zinc</keyword>
<reference evidence="7 8" key="1">
    <citation type="submission" date="2019-10" db="EMBL/GenBank/DDBJ databases">
        <authorList>
            <person name="Palmer J.M."/>
        </authorList>
    </citation>
    <scope>NUCLEOTIDE SEQUENCE [LARGE SCALE GENOMIC DNA]</scope>
    <source>
        <strain evidence="7 8">TWF696</strain>
    </source>
</reference>
<evidence type="ECO:0000256" key="3">
    <source>
        <dbReference type="ARBA" id="ARBA00022833"/>
    </source>
</evidence>
<dbReference type="GO" id="GO:0008270">
    <property type="term" value="F:zinc ion binding"/>
    <property type="evidence" value="ECO:0007669"/>
    <property type="project" value="UniProtKB-KW"/>
</dbReference>
<dbReference type="InterPro" id="IPR002893">
    <property type="entry name" value="Znf_MYND"/>
</dbReference>
<feature type="region of interest" description="Disordered" evidence="5">
    <location>
        <begin position="495"/>
        <end position="545"/>
    </location>
</feature>